<dbReference type="Proteomes" id="UP001205843">
    <property type="component" value="Unassembled WGS sequence"/>
</dbReference>
<keyword evidence="2" id="KW-1185">Reference proteome</keyword>
<protein>
    <submittedName>
        <fullName evidence="1">Uncharacterized protein</fullName>
    </submittedName>
</protein>
<evidence type="ECO:0000313" key="2">
    <source>
        <dbReference type="Proteomes" id="UP001205843"/>
    </source>
</evidence>
<dbReference type="RefSeq" id="WP_253476359.1">
    <property type="nucleotide sequence ID" value="NZ_JALJXV010000003.1"/>
</dbReference>
<dbReference type="EMBL" id="JALJXV010000003">
    <property type="protein sequence ID" value="MCP1674394.1"/>
    <property type="molecule type" value="Genomic_DNA"/>
</dbReference>
<organism evidence="1 2">
    <name type="scientific">Natronocella acetinitrilica</name>
    <dbReference type="NCBI Taxonomy" id="414046"/>
    <lineage>
        <taxon>Bacteria</taxon>
        <taxon>Pseudomonadati</taxon>
        <taxon>Pseudomonadota</taxon>
        <taxon>Gammaproteobacteria</taxon>
        <taxon>Chromatiales</taxon>
        <taxon>Ectothiorhodospiraceae</taxon>
        <taxon>Natronocella</taxon>
    </lineage>
</organism>
<accession>A0AAE3G2F8</accession>
<proteinExistence type="predicted"/>
<name>A0AAE3G2F8_9GAMM</name>
<reference evidence="1" key="1">
    <citation type="submission" date="2022-03" db="EMBL/GenBank/DDBJ databases">
        <title>Genomic Encyclopedia of Type Strains, Phase III (KMG-III): the genomes of soil and plant-associated and newly described type strains.</title>
        <authorList>
            <person name="Whitman W."/>
        </authorList>
    </citation>
    <scope>NUCLEOTIDE SEQUENCE</scope>
    <source>
        <strain evidence="1">ANL 6-2</strain>
    </source>
</reference>
<sequence>MSGTTTNDFDADAYLAINRAVRPHAKDVILSTDAVRTVADLDRVAIHGRCRLIHEADTFFGGEESMDFVSPVLENPTWLTVAIQAQAMIECVGDRHHVFLEALHEHPGATDIATYRFVMGS</sequence>
<gene>
    <name evidence="1" type="ORF">J2T57_001496</name>
</gene>
<evidence type="ECO:0000313" key="1">
    <source>
        <dbReference type="EMBL" id="MCP1674394.1"/>
    </source>
</evidence>
<comment type="caution">
    <text evidence="1">The sequence shown here is derived from an EMBL/GenBank/DDBJ whole genome shotgun (WGS) entry which is preliminary data.</text>
</comment>
<dbReference type="AlphaFoldDB" id="A0AAE3G2F8"/>